<evidence type="ECO:0000313" key="2">
    <source>
        <dbReference type="EMBL" id="KNE64103.1"/>
    </source>
</evidence>
<keyword evidence="3" id="KW-1185">Reference proteome</keyword>
<dbReference type="GO" id="GO:0006629">
    <property type="term" value="P:lipid metabolic process"/>
    <property type="evidence" value="ECO:0007669"/>
    <property type="project" value="InterPro"/>
</dbReference>
<dbReference type="OrthoDB" id="438440at2759"/>
<dbReference type="InterPro" id="IPR002921">
    <property type="entry name" value="Fungal_lipase-type"/>
</dbReference>
<dbReference type="Gene3D" id="3.40.50.1820">
    <property type="entry name" value="alpha/beta hydrolase"/>
    <property type="match status" value="1"/>
</dbReference>
<sequence length="99" mass="10565">MDAATTVVPPSLHLLNFASPRVGNADFSAMVGAMGLVAVDRVTEGNDLIPQVPLMAFGYRHVAGEKYAYKGQIYTCVGSEDQECSTGACRQRGYFGDVC</sequence>
<reference evidence="3" key="2">
    <citation type="submission" date="2009-11" db="EMBL/GenBank/DDBJ databases">
        <title>The Genome Sequence of Allomyces macrogynus strain ATCC 38327.</title>
        <authorList>
            <consortium name="The Broad Institute Genome Sequencing Platform"/>
            <person name="Russ C."/>
            <person name="Cuomo C."/>
            <person name="Shea T."/>
            <person name="Young S.K."/>
            <person name="Zeng Q."/>
            <person name="Koehrsen M."/>
            <person name="Haas B."/>
            <person name="Borodovsky M."/>
            <person name="Guigo R."/>
            <person name="Alvarado L."/>
            <person name="Berlin A."/>
            <person name="Borenstein D."/>
            <person name="Chen Z."/>
            <person name="Engels R."/>
            <person name="Freedman E."/>
            <person name="Gellesch M."/>
            <person name="Goldberg J."/>
            <person name="Griggs A."/>
            <person name="Gujja S."/>
            <person name="Heiman D."/>
            <person name="Hepburn T."/>
            <person name="Howarth C."/>
            <person name="Jen D."/>
            <person name="Larson L."/>
            <person name="Lewis B."/>
            <person name="Mehta T."/>
            <person name="Park D."/>
            <person name="Pearson M."/>
            <person name="Roberts A."/>
            <person name="Saif S."/>
            <person name="Shenoy N."/>
            <person name="Sisk P."/>
            <person name="Stolte C."/>
            <person name="Sykes S."/>
            <person name="Walk T."/>
            <person name="White J."/>
            <person name="Yandava C."/>
            <person name="Burger G."/>
            <person name="Gray M.W."/>
            <person name="Holland P.W.H."/>
            <person name="King N."/>
            <person name="Lang F.B.F."/>
            <person name="Roger A.J."/>
            <person name="Ruiz-Trillo I."/>
            <person name="Lander E."/>
            <person name="Nusbaum C."/>
        </authorList>
    </citation>
    <scope>NUCLEOTIDE SEQUENCE [LARGE SCALE GENOMIC DNA]</scope>
    <source>
        <strain evidence="3">ATCC 38327</strain>
    </source>
</reference>
<dbReference type="SUPFAM" id="SSF53474">
    <property type="entry name" value="alpha/beta-Hydrolases"/>
    <property type="match status" value="1"/>
</dbReference>
<protein>
    <recommendedName>
        <fullName evidence="1">Fungal lipase-type domain-containing protein</fullName>
    </recommendedName>
</protein>
<name>A0A0L0SNL3_ALLM3</name>
<dbReference type="Proteomes" id="UP000054350">
    <property type="component" value="Unassembled WGS sequence"/>
</dbReference>
<dbReference type="InterPro" id="IPR029058">
    <property type="entry name" value="AB_hydrolase_fold"/>
</dbReference>
<accession>A0A0L0SNL3</accession>
<dbReference type="VEuPathDB" id="FungiDB:AMAG_19104"/>
<proteinExistence type="predicted"/>
<dbReference type="AlphaFoldDB" id="A0A0L0SNL3"/>
<gene>
    <name evidence="2" type="ORF">AMAG_19104</name>
</gene>
<evidence type="ECO:0000313" key="3">
    <source>
        <dbReference type="Proteomes" id="UP000054350"/>
    </source>
</evidence>
<organism evidence="2 3">
    <name type="scientific">Allomyces macrogynus (strain ATCC 38327)</name>
    <name type="common">Allomyces javanicus var. macrogynus</name>
    <dbReference type="NCBI Taxonomy" id="578462"/>
    <lineage>
        <taxon>Eukaryota</taxon>
        <taxon>Fungi</taxon>
        <taxon>Fungi incertae sedis</taxon>
        <taxon>Blastocladiomycota</taxon>
        <taxon>Blastocladiomycetes</taxon>
        <taxon>Blastocladiales</taxon>
        <taxon>Blastocladiaceae</taxon>
        <taxon>Allomyces</taxon>
    </lineage>
</organism>
<dbReference type="Pfam" id="PF01764">
    <property type="entry name" value="Lipase_3"/>
    <property type="match status" value="1"/>
</dbReference>
<evidence type="ECO:0000259" key="1">
    <source>
        <dbReference type="Pfam" id="PF01764"/>
    </source>
</evidence>
<dbReference type="EMBL" id="GG745343">
    <property type="protein sequence ID" value="KNE64103.1"/>
    <property type="molecule type" value="Genomic_DNA"/>
</dbReference>
<feature type="domain" description="Fungal lipase-type" evidence="1">
    <location>
        <begin position="11"/>
        <end position="55"/>
    </location>
</feature>
<reference evidence="2 3" key="1">
    <citation type="submission" date="2009-11" db="EMBL/GenBank/DDBJ databases">
        <title>Annotation of Allomyces macrogynus ATCC 38327.</title>
        <authorList>
            <consortium name="The Broad Institute Genome Sequencing Platform"/>
            <person name="Russ C."/>
            <person name="Cuomo C."/>
            <person name="Burger G."/>
            <person name="Gray M.W."/>
            <person name="Holland P.W.H."/>
            <person name="King N."/>
            <person name="Lang F.B.F."/>
            <person name="Roger A.J."/>
            <person name="Ruiz-Trillo I."/>
            <person name="Young S.K."/>
            <person name="Zeng Q."/>
            <person name="Gargeya S."/>
            <person name="Fitzgerald M."/>
            <person name="Haas B."/>
            <person name="Abouelleil A."/>
            <person name="Alvarado L."/>
            <person name="Arachchi H.M."/>
            <person name="Berlin A."/>
            <person name="Chapman S.B."/>
            <person name="Gearin G."/>
            <person name="Goldberg J."/>
            <person name="Griggs A."/>
            <person name="Gujja S."/>
            <person name="Hansen M."/>
            <person name="Heiman D."/>
            <person name="Howarth C."/>
            <person name="Larimer J."/>
            <person name="Lui A."/>
            <person name="MacDonald P.J.P."/>
            <person name="McCowen C."/>
            <person name="Montmayeur A."/>
            <person name="Murphy C."/>
            <person name="Neiman D."/>
            <person name="Pearson M."/>
            <person name="Priest M."/>
            <person name="Roberts A."/>
            <person name="Saif S."/>
            <person name="Shea T."/>
            <person name="Sisk P."/>
            <person name="Stolte C."/>
            <person name="Sykes S."/>
            <person name="Wortman J."/>
            <person name="Nusbaum C."/>
            <person name="Birren B."/>
        </authorList>
    </citation>
    <scope>NUCLEOTIDE SEQUENCE [LARGE SCALE GENOMIC DNA]</scope>
    <source>
        <strain evidence="2 3">ATCC 38327</strain>
    </source>
</reference>